<sequence>MQDSLYWKCLDQQIRILKIVGGKEMYLFSLILVVEHIKQRLHIRQIHYLIMP</sequence>
<proteinExistence type="predicted"/>
<dbReference type="EMBL" id="CAJJDN010000365">
    <property type="protein sequence ID" value="CAD8131055.1"/>
    <property type="molecule type" value="Genomic_DNA"/>
</dbReference>
<keyword evidence="2" id="KW-1185">Reference proteome</keyword>
<evidence type="ECO:0000313" key="1">
    <source>
        <dbReference type="EMBL" id="CAD8131055.1"/>
    </source>
</evidence>
<organism evidence="1 2">
    <name type="scientific">Paramecium sonneborni</name>
    <dbReference type="NCBI Taxonomy" id="65129"/>
    <lineage>
        <taxon>Eukaryota</taxon>
        <taxon>Sar</taxon>
        <taxon>Alveolata</taxon>
        <taxon>Ciliophora</taxon>
        <taxon>Intramacronucleata</taxon>
        <taxon>Oligohymenophorea</taxon>
        <taxon>Peniculida</taxon>
        <taxon>Parameciidae</taxon>
        <taxon>Paramecium</taxon>
    </lineage>
</organism>
<reference evidence="1" key="1">
    <citation type="submission" date="2021-01" db="EMBL/GenBank/DDBJ databases">
        <authorList>
            <consortium name="Genoscope - CEA"/>
            <person name="William W."/>
        </authorList>
    </citation>
    <scope>NUCLEOTIDE SEQUENCE</scope>
</reference>
<protein>
    <submittedName>
        <fullName evidence="1">Uncharacterized protein</fullName>
    </submittedName>
</protein>
<accession>A0A8S1RVR7</accession>
<gene>
    <name evidence="1" type="ORF">PSON_ATCC_30995.1.T3650005</name>
</gene>
<evidence type="ECO:0000313" key="2">
    <source>
        <dbReference type="Proteomes" id="UP000692954"/>
    </source>
</evidence>
<name>A0A8S1RVR7_9CILI</name>
<comment type="caution">
    <text evidence="1">The sequence shown here is derived from an EMBL/GenBank/DDBJ whole genome shotgun (WGS) entry which is preliminary data.</text>
</comment>
<dbReference type="Proteomes" id="UP000692954">
    <property type="component" value="Unassembled WGS sequence"/>
</dbReference>
<dbReference type="AlphaFoldDB" id="A0A8S1RVR7"/>